<evidence type="ECO:0000313" key="4">
    <source>
        <dbReference type="EMBL" id="KAG7349763.1"/>
    </source>
</evidence>
<evidence type="ECO:0000256" key="1">
    <source>
        <dbReference type="SAM" id="SignalP"/>
    </source>
</evidence>
<evidence type="ECO:0000259" key="2">
    <source>
        <dbReference type="Pfam" id="PF01709"/>
    </source>
</evidence>
<feature type="domain" description="TACO1/YebC-like N-terminal" evidence="3">
    <location>
        <begin position="75"/>
        <end position="144"/>
    </location>
</feature>
<sequence length="311" mass="33034">MNQTAVVTTFLFLVVGLLTSQNSDSVVVEAFSPTLFGTITRSRPTASPVTSRQNNDASTSTKSLSSFALLMGRAAAVRAATKAKTDMKKAKTNAAFGKKLIMAVKQGGSPDPAANRGLADVIKAAKAANVPVDNINRAIKKASEASVGDFSESTFEAYGLGGASMIINVLTDNNNRASADVKSTVNRRNGKIAEQGSVLFMYDRKGKIEVPNAVLDEEALLEAAIEANIEDFVLQEGDEEGSSIVLVEPSDCAAMYDVVVGMGHEGAKMSLAWISKAPVECTEEDFDKNMEIIDSLLELDDVDSVEHNMSN</sequence>
<feature type="signal peptide" evidence="1">
    <location>
        <begin position="1"/>
        <end position="25"/>
    </location>
</feature>
<reference evidence="4" key="2">
    <citation type="submission" date="2021-04" db="EMBL/GenBank/DDBJ databases">
        <authorList>
            <person name="Podell S."/>
        </authorList>
    </citation>
    <scope>NUCLEOTIDE SEQUENCE</scope>
    <source>
        <strain evidence="4">Hildebrandi</strain>
    </source>
</reference>
<protein>
    <submittedName>
        <fullName evidence="4">Transcriptional regulator</fullName>
    </submittedName>
</protein>
<dbReference type="OrthoDB" id="2017544at2759"/>
<name>A0A9K3KTQ6_9STRA</name>
<organism evidence="4 5">
    <name type="scientific">Nitzschia inconspicua</name>
    <dbReference type="NCBI Taxonomy" id="303405"/>
    <lineage>
        <taxon>Eukaryota</taxon>
        <taxon>Sar</taxon>
        <taxon>Stramenopiles</taxon>
        <taxon>Ochrophyta</taxon>
        <taxon>Bacillariophyta</taxon>
        <taxon>Bacillariophyceae</taxon>
        <taxon>Bacillariophycidae</taxon>
        <taxon>Bacillariales</taxon>
        <taxon>Bacillariaceae</taxon>
        <taxon>Nitzschia</taxon>
    </lineage>
</organism>
<dbReference type="Pfam" id="PF01709">
    <property type="entry name" value="Transcrip_reg"/>
    <property type="match status" value="1"/>
</dbReference>
<dbReference type="PANTHER" id="PTHR12532:SF0">
    <property type="entry name" value="TRANSLATIONAL ACTIVATOR OF CYTOCHROME C OXIDASE 1"/>
    <property type="match status" value="1"/>
</dbReference>
<evidence type="ECO:0000313" key="5">
    <source>
        <dbReference type="Proteomes" id="UP000693970"/>
    </source>
</evidence>
<dbReference type="InterPro" id="IPR049083">
    <property type="entry name" value="TACO1_YebC_N"/>
</dbReference>
<proteinExistence type="inferred from homology"/>
<dbReference type="HAMAP" id="MF_00693">
    <property type="entry name" value="Transcrip_reg_TACO1"/>
    <property type="match status" value="1"/>
</dbReference>
<keyword evidence="5" id="KW-1185">Reference proteome</keyword>
<comment type="caution">
    <text evidence="4">The sequence shown here is derived from an EMBL/GenBank/DDBJ whole genome shotgun (WGS) entry which is preliminary data.</text>
</comment>
<gene>
    <name evidence="4" type="ORF">IV203_012360</name>
</gene>
<dbReference type="InterPro" id="IPR048300">
    <property type="entry name" value="TACO1_YebC-like_2nd/3rd_dom"/>
</dbReference>
<reference evidence="4" key="1">
    <citation type="journal article" date="2021" name="Sci. Rep.">
        <title>Diploid genomic architecture of Nitzschia inconspicua, an elite biomass production diatom.</title>
        <authorList>
            <person name="Oliver A."/>
            <person name="Podell S."/>
            <person name="Pinowska A."/>
            <person name="Traller J.C."/>
            <person name="Smith S.R."/>
            <person name="McClure R."/>
            <person name="Beliaev A."/>
            <person name="Bohutskyi P."/>
            <person name="Hill E.A."/>
            <person name="Rabines A."/>
            <person name="Zheng H."/>
            <person name="Allen L.Z."/>
            <person name="Kuo A."/>
            <person name="Grigoriev I.V."/>
            <person name="Allen A.E."/>
            <person name="Hazlebeck D."/>
            <person name="Allen E.E."/>
        </authorList>
    </citation>
    <scope>NUCLEOTIDE SEQUENCE</scope>
    <source>
        <strain evidence="4">Hildebrandi</strain>
    </source>
</reference>
<feature type="domain" description="TACO1/YebC-like second and third" evidence="2">
    <location>
        <begin position="151"/>
        <end position="309"/>
    </location>
</feature>
<feature type="chain" id="PRO_5039897480" evidence="1">
    <location>
        <begin position="26"/>
        <end position="311"/>
    </location>
</feature>
<dbReference type="AlphaFoldDB" id="A0A9K3KTQ6"/>
<dbReference type="InterPro" id="IPR002876">
    <property type="entry name" value="Transcrip_reg_TACO1-like"/>
</dbReference>
<evidence type="ECO:0000259" key="3">
    <source>
        <dbReference type="Pfam" id="PF20772"/>
    </source>
</evidence>
<accession>A0A9K3KTQ6</accession>
<keyword evidence="1" id="KW-0732">Signal</keyword>
<dbReference type="EMBL" id="JAGRRH010000019">
    <property type="protein sequence ID" value="KAG7349763.1"/>
    <property type="molecule type" value="Genomic_DNA"/>
</dbReference>
<dbReference type="PANTHER" id="PTHR12532">
    <property type="entry name" value="TRANSLATIONAL ACTIVATOR OF CYTOCHROME C OXIDASE 1"/>
    <property type="match status" value="1"/>
</dbReference>
<dbReference type="Proteomes" id="UP000693970">
    <property type="component" value="Unassembled WGS sequence"/>
</dbReference>
<dbReference type="Pfam" id="PF20772">
    <property type="entry name" value="TACO1_YebC_N"/>
    <property type="match status" value="1"/>
</dbReference>